<feature type="transmembrane region" description="Helical" evidence="7">
    <location>
        <begin position="193"/>
        <end position="215"/>
    </location>
</feature>
<keyword evidence="2" id="KW-0813">Transport</keyword>
<evidence type="ECO:0000256" key="6">
    <source>
        <dbReference type="ARBA" id="ARBA00023136"/>
    </source>
</evidence>
<comment type="subcellular location">
    <subcellularLocation>
        <location evidence="1">Cell membrane</location>
        <topology evidence="1">Multi-pass membrane protein</topology>
    </subcellularLocation>
</comment>
<proteinExistence type="predicted"/>
<keyword evidence="5 7" id="KW-1133">Transmembrane helix</keyword>
<feature type="transmembrane region" description="Helical" evidence="7">
    <location>
        <begin position="78"/>
        <end position="99"/>
    </location>
</feature>
<feature type="transmembrane region" description="Helical" evidence="7">
    <location>
        <begin position="397"/>
        <end position="416"/>
    </location>
</feature>
<feature type="transmembrane region" description="Helical" evidence="7">
    <location>
        <begin position="221"/>
        <end position="243"/>
    </location>
</feature>
<evidence type="ECO:0000256" key="5">
    <source>
        <dbReference type="ARBA" id="ARBA00022989"/>
    </source>
</evidence>
<dbReference type="Proteomes" id="UP001288620">
    <property type="component" value="Unassembled WGS sequence"/>
</dbReference>
<protein>
    <submittedName>
        <fullName evidence="9">MFS transporter</fullName>
    </submittedName>
</protein>
<accession>A0ABU5LEW3</accession>
<evidence type="ECO:0000313" key="10">
    <source>
        <dbReference type="Proteomes" id="UP001288620"/>
    </source>
</evidence>
<feature type="transmembrane region" description="Helical" evidence="7">
    <location>
        <begin position="7"/>
        <end position="29"/>
    </location>
</feature>
<feature type="transmembrane region" description="Helical" evidence="7">
    <location>
        <begin position="422"/>
        <end position="443"/>
    </location>
</feature>
<evidence type="ECO:0000313" key="9">
    <source>
        <dbReference type="EMBL" id="MDZ7278484.1"/>
    </source>
</evidence>
<dbReference type="InterPro" id="IPR011701">
    <property type="entry name" value="MFS"/>
</dbReference>
<dbReference type="InterPro" id="IPR036259">
    <property type="entry name" value="MFS_trans_sf"/>
</dbReference>
<keyword evidence="10" id="KW-1185">Reference proteome</keyword>
<evidence type="ECO:0000256" key="4">
    <source>
        <dbReference type="ARBA" id="ARBA00022692"/>
    </source>
</evidence>
<dbReference type="PANTHER" id="PTHR42718:SF46">
    <property type="entry name" value="BLR6921 PROTEIN"/>
    <property type="match status" value="1"/>
</dbReference>
<gene>
    <name evidence="9" type="ORF">N4G40_09385</name>
</gene>
<dbReference type="RefSeq" id="WP_322542457.1">
    <property type="nucleotide sequence ID" value="NZ_JAOBTT010000001.1"/>
</dbReference>
<keyword evidence="3" id="KW-1003">Cell membrane</keyword>
<dbReference type="EMBL" id="JAOBTT010000001">
    <property type="protein sequence ID" value="MDZ7278484.1"/>
    <property type="molecule type" value="Genomic_DNA"/>
</dbReference>
<feature type="domain" description="Major facilitator superfamily (MFS) profile" evidence="8">
    <location>
        <begin position="7"/>
        <end position="459"/>
    </location>
</feature>
<dbReference type="InterPro" id="IPR020846">
    <property type="entry name" value="MFS_dom"/>
</dbReference>
<feature type="transmembrane region" description="Helical" evidence="7">
    <location>
        <begin position="160"/>
        <end position="181"/>
    </location>
</feature>
<sequence length="459" mass="48479">MRYRVQVASIYLLGFFLDLVNMFIANVAYPDIARRFNAPLGALAWVSNAYMLGLTLVIPLSGWLASRLGAKRVLMGSLALFMLATCGVGASGSLTQLIVWRGVQGLGGGLLIPLGQTLTYALFRPHERAKLSSAVMLVALLAPALSPALGGVLVEQLGWRGVFMISLPLALLTFTLAACWLKPNPPASNTEPLDSVGLLSGCAAITLLLLGLTWLADAHTATRGAVTLLAAALCLTVFIRHSLSTRDPLLNLRLLNAPLLRTAMLLYHGVPGVFTGVNLLAMLYLQDVLGMRATLVGAMMLPWAAAAFVAISVTGKTFNRWGPRPLFVAGCVTQALGIGLLATLTQDALEIRCVTAFALMGLGGSLVSSAAQSAAFVDLADADLPDASALWNINRQLSFCGGVTLISLLFTLLLLAGQPQALAYRLCFILAACSAAIPLLCCLRLKNTPGIALLTQERK</sequence>
<evidence type="ECO:0000256" key="3">
    <source>
        <dbReference type="ARBA" id="ARBA00022475"/>
    </source>
</evidence>
<evidence type="ECO:0000256" key="2">
    <source>
        <dbReference type="ARBA" id="ARBA00022448"/>
    </source>
</evidence>
<keyword evidence="4 7" id="KW-0812">Transmembrane</keyword>
<evidence type="ECO:0000256" key="7">
    <source>
        <dbReference type="SAM" id="Phobius"/>
    </source>
</evidence>
<dbReference type="PANTHER" id="PTHR42718">
    <property type="entry name" value="MAJOR FACILITATOR SUPERFAMILY MULTIDRUG TRANSPORTER MFSC"/>
    <property type="match status" value="1"/>
</dbReference>
<evidence type="ECO:0000259" key="8">
    <source>
        <dbReference type="PROSITE" id="PS50850"/>
    </source>
</evidence>
<keyword evidence="6 7" id="KW-0472">Membrane</keyword>
<dbReference type="SUPFAM" id="SSF103473">
    <property type="entry name" value="MFS general substrate transporter"/>
    <property type="match status" value="1"/>
</dbReference>
<feature type="transmembrane region" description="Helical" evidence="7">
    <location>
        <begin position="49"/>
        <end position="66"/>
    </location>
</feature>
<feature type="transmembrane region" description="Helical" evidence="7">
    <location>
        <begin position="291"/>
        <end position="314"/>
    </location>
</feature>
<name>A0ABU5LEW3_9GAMM</name>
<feature type="transmembrane region" description="Helical" evidence="7">
    <location>
        <begin position="135"/>
        <end position="154"/>
    </location>
</feature>
<reference evidence="10" key="1">
    <citation type="submission" date="2023-07" db="EMBL/GenBank/DDBJ databases">
        <title>Structural and functional analysis of rice phyllospheric bacteria for their antimicrobial properties and defense elicitation against blast disease.</title>
        <authorList>
            <person name="Sahu K.P."/>
            <person name="Asharani P."/>
            <person name="Kumar M."/>
            <person name="Reddy B."/>
            <person name="Kumar A."/>
        </authorList>
    </citation>
    <scope>NUCLEOTIDE SEQUENCE [LARGE SCALE GENOMIC DNA]</scope>
    <source>
        <strain evidence="10">OsEp_Plm_30P10</strain>
    </source>
</reference>
<feature type="transmembrane region" description="Helical" evidence="7">
    <location>
        <begin position="326"/>
        <end position="344"/>
    </location>
</feature>
<evidence type="ECO:0000256" key="1">
    <source>
        <dbReference type="ARBA" id="ARBA00004651"/>
    </source>
</evidence>
<feature type="transmembrane region" description="Helical" evidence="7">
    <location>
        <begin position="264"/>
        <end position="285"/>
    </location>
</feature>
<dbReference type="Gene3D" id="1.20.1250.20">
    <property type="entry name" value="MFS general substrate transporter like domains"/>
    <property type="match status" value="1"/>
</dbReference>
<comment type="caution">
    <text evidence="9">The sequence shown here is derived from an EMBL/GenBank/DDBJ whole genome shotgun (WGS) entry which is preliminary data.</text>
</comment>
<dbReference type="Pfam" id="PF07690">
    <property type="entry name" value="MFS_1"/>
    <property type="match status" value="1"/>
</dbReference>
<organism evidence="9 10">
    <name type="scientific">Pantoea eucrina</name>
    <dbReference type="NCBI Taxonomy" id="472693"/>
    <lineage>
        <taxon>Bacteria</taxon>
        <taxon>Pseudomonadati</taxon>
        <taxon>Pseudomonadota</taxon>
        <taxon>Gammaproteobacteria</taxon>
        <taxon>Enterobacterales</taxon>
        <taxon>Erwiniaceae</taxon>
        <taxon>Pantoea</taxon>
    </lineage>
</organism>
<dbReference type="Gene3D" id="1.20.1720.10">
    <property type="entry name" value="Multidrug resistance protein D"/>
    <property type="match status" value="1"/>
</dbReference>
<dbReference type="PROSITE" id="PS50850">
    <property type="entry name" value="MFS"/>
    <property type="match status" value="1"/>
</dbReference>